<dbReference type="eggNOG" id="KOG4573">
    <property type="taxonomic scope" value="Eukaryota"/>
</dbReference>
<dbReference type="GO" id="GO:0034727">
    <property type="term" value="P:piecemeal microautophagy of the nucleus"/>
    <property type="evidence" value="ECO:0007669"/>
    <property type="project" value="TreeGrafter"/>
</dbReference>
<evidence type="ECO:0000259" key="6">
    <source>
        <dbReference type="Pfam" id="PF10033"/>
    </source>
</evidence>
<dbReference type="RefSeq" id="XP_007673330.1">
    <property type="nucleotide sequence ID" value="XM_007675140.1"/>
</dbReference>
<feature type="compositionally biased region" description="Polar residues" evidence="5">
    <location>
        <begin position="427"/>
        <end position="440"/>
    </location>
</feature>
<dbReference type="KEGG" id="bcom:BAUCODRAFT_350618"/>
<dbReference type="GO" id="GO:0005829">
    <property type="term" value="C:cytosol"/>
    <property type="evidence" value="ECO:0007669"/>
    <property type="project" value="TreeGrafter"/>
</dbReference>
<dbReference type="GO" id="GO:1990316">
    <property type="term" value="C:Atg1/ULK1 kinase complex"/>
    <property type="evidence" value="ECO:0007669"/>
    <property type="project" value="InterPro"/>
</dbReference>
<evidence type="ECO:0000256" key="3">
    <source>
        <dbReference type="ARBA" id="ARBA00023006"/>
    </source>
</evidence>
<dbReference type="InterPro" id="IPR018731">
    <property type="entry name" value="Atg13_N"/>
</dbReference>
<keyword evidence="8" id="KW-1185">Reference proteome</keyword>
<dbReference type="STRING" id="717646.M2NK23"/>
<dbReference type="PANTHER" id="PTHR13430:SF4">
    <property type="entry name" value="AUTOPHAGY-RELATED PROTEIN 13"/>
    <property type="match status" value="1"/>
</dbReference>
<dbReference type="GO" id="GO:0000407">
    <property type="term" value="C:phagophore assembly site"/>
    <property type="evidence" value="ECO:0007669"/>
    <property type="project" value="TreeGrafter"/>
</dbReference>
<feature type="compositionally biased region" description="Basic and acidic residues" evidence="5">
    <location>
        <begin position="387"/>
        <end position="399"/>
    </location>
</feature>
<gene>
    <name evidence="7" type="ORF">BAUCODRAFT_350618</name>
</gene>
<feature type="region of interest" description="Disordered" evidence="5">
    <location>
        <begin position="531"/>
        <end position="583"/>
    </location>
</feature>
<accession>M2NK23</accession>
<dbReference type="EMBL" id="KB445551">
    <property type="protein sequence ID" value="EMC99779.1"/>
    <property type="molecule type" value="Genomic_DNA"/>
</dbReference>
<dbReference type="Proteomes" id="UP000011761">
    <property type="component" value="Unassembled WGS sequence"/>
</dbReference>
<reference evidence="7 8" key="1">
    <citation type="journal article" date="2012" name="PLoS Pathog.">
        <title>Diverse lifestyles and strategies of plant pathogenesis encoded in the genomes of eighteen Dothideomycetes fungi.</title>
        <authorList>
            <person name="Ohm R.A."/>
            <person name="Feau N."/>
            <person name="Henrissat B."/>
            <person name="Schoch C.L."/>
            <person name="Horwitz B.A."/>
            <person name="Barry K.W."/>
            <person name="Condon B.J."/>
            <person name="Copeland A.C."/>
            <person name="Dhillon B."/>
            <person name="Glaser F."/>
            <person name="Hesse C.N."/>
            <person name="Kosti I."/>
            <person name="LaButti K."/>
            <person name="Lindquist E.A."/>
            <person name="Lucas S."/>
            <person name="Salamov A.A."/>
            <person name="Bradshaw R.E."/>
            <person name="Ciuffetti L."/>
            <person name="Hamelin R.C."/>
            <person name="Kema G.H.J."/>
            <person name="Lawrence C."/>
            <person name="Scott J.A."/>
            <person name="Spatafora J.W."/>
            <person name="Turgeon B.G."/>
            <person name="de Wit P.J.G.M."/>
            <person name="Zhong S."/>
            <person name="Goodwin S.B."/>
            <person name="Grigoriev I.V."/>
        </authorList>
    </citation>
    <scope>NUCLEOTIDE SEQUENCE [LARGE SCALE GENOMIC DNA]</scope>
    <source>
        <strain evidence="7 8">UAMH 10762</strain>
    </source>
</reference>
<dbReference type="GO" id="GO:0000423">
    <property type="term" value="P:mitophagy"/>
    <property type="evidence" value="ECO:0007669"/>
    <property type="project" value="TreeGrafter"/>
</dbReference>
<feature type="domain" description="Autophagy-related protein 13 N-terminal" evidence="6">
    <location>
        <begin position="2"/>
        <end position="255"/>
    </location>
</feature>
<dbReference type="OMA" id="FHQVGPT"/>
<feature type="region of interest" description="Disordered" evidence="5">
    <location>
        <begin position="338"/>
        <end position="358"/>
    </location>
</feature>
<evidence type="ECO:0000256" key="4">
    <source>
        <dbReference type="RuleBase" id="RU361214"/>
    </source>
</evidence>
<dbReference type="InterPro" id="IPR040182">
    <property type="entry name" value="ATG13"/>
</dbReference>
<dbReference type="AlphaFoldDB" id="M2NK23"/>
<feature type="region of interest" description="Disordered" evidence="5">
    <location>
        <begin position="284"/>
        <end position="309"/>
    </location>
</feature>
<evidence type="ECO:0000256" key="5">
    <source>
        <dbReference type="SAM" id="MobiDB-lite"/>
    </source>
</evidence>
<proteinExistence type="inferred from homology"/>
<name>M2NK23_BAUPA</name>
<dbReference type="OrthoDB" id="70161at2759"/>
<feature type="region of interest" description="Disordered" evidence="5">
    <location>
        <begin position="385"/>
        <end position="491"/>
    </location>
</feature>
<organism evidence="7 8">
    <name type="scientific">Baudoinia panamericana (strain UAMH 10762)</name>
    <name type="common">Angels' share fungus</name>
    <name type="synonym">Baudoinia compniacensis (strain UAMH 10762)</name>
    <dbReference type="NCBI Taxonomy" id="717646"/>
    <lineage>
        <taxon>Eukaryota</taxon>
        <taxon>Fungi</taxon>
        <taxon>Dikarya</taxon>
        <taxon>Ascomycota</taxon>
        <taxon>Pezizomycotina</taxon>
        <taxon>Dothideomycetes</taxon>
        <taxon>Dothideomycetidae</taxon>
        <taxon>Mycosphaerellales</taxon>
        <taxon>Teratosphaeriaceae</taxon>
        <taxon>Baudoinia</taxon>
    </lineage>
</organism>
<keyword evidence="3 4" id="KW-0072">Autophagy</keyword>
<dbReference type="PANTHER" id="PTHR13430">
    <property type="match status" value="1"/>
</dbReference>
<protein>
    <recommendedName>
        <fullName evidence="2 4">Autophagy-related protein 13</fullName>
    </recommendedName>
</protein>
<evidence type="ECO:0000313" key="7">
    <source>
        <dbReference type="EMBL" id="EMC99779.1"/>
    </source>
</evidence>
<dbReference type="InterPro" id="IPR036570">
    <property type="entry name" value="HORMA_dom_sf"/>
</dbReference>
<comment type="similarity">
    <text evidence="1 4">Belongs to the ATG13 family. Fungi subfamily.</text>
</comment>
<feature type="region of interest" description="Disordered" evidence="5">
    <location>
        <begin position="595"/>
        <end position="615"/>
    </location>
</feature>
<dbReference type="GeneID" id="19112593"/>
<evidence type="ECO:0000256" key="1">
    <source>
        <dbReference type="ARBA" id="ARBA00005246"/>
    </source>
</evidence>
<sequence length="615" mass="67449">MISSARSSLPQWETGDGKIKQDRWFNIIIDDTEVLLRDLQDWKRPDLPDRKPPALVIDVYLDTVNINPNQVVVAVDGTGRRWDISDALSASSSASPSSRITKAGGKSMEVLLERWRVELRDQDSVTSAEANDPLPNVYKKGVVLFRSLYTYLRFLPAWKLYRRLGRHGANNGGLRLKWRIRQGLAGDGKGEPFPLLVPRDEAYTRPISYGVSSQGANDTIEDTETHDAYTTGNFTPLRTPAGPLHISVDYRSDCQHFDIASSEALLSSRFLHTDEGMPTMLQQAGRSLPGARTPKRDIDTSSRTAPRQPRALLGAYGSLNTFHATGKRESPVTVLRQRQSEDDVEADADTRWTPSPANFKSPFKAGSLGSSSDMYRHARSSEVFTEAVKEEQDQLKDIGRIPTHSRKPSSIQTLPQQALRVPPHSLPNETAIASSGSSSPRAPLPRYTSAFAGRTKRSSSTSQPDKTKESGGSSAKGSSSDQAASGTKSDEDDIADFIRLVESSAVKDANLTKPQPRHAVDLSRFSHLRDTSSQLSEEMESSLVLSSTTPPSRRLSNVPGLSTSSSPSSRAHAYAPPVRSRLSTQSIAEEARILPAIPADTDEGDEPFIFQTEEL</sequence>
<feature type="compositionally biased region" description="Low complexity" evidence="5">
    <location>
        <begin position="470"/>
        <end position="486"/>
    </location>
</feature>
<dbReference type="HOGENOM" id="CLU_007151_0_0_1"/>
<evidence type="ECO:0000313" key="8">
    <source>
        <dbReference type="Proteomes" id="UP000011761"/>
    </source>
</evidence>
<evidence type="ECO:0000256" key="2">
    <source>
        <dbReference type="ARBA" id="ARBA00013801"/>
    </source>
</evidence>
<feature type="compositionally biased region" description="Low complexity" evidence="5">
    <location>
        <begin position="531"/>
        <end position="577"/>
    </location>
</feature>
<dbReference type="GO" id="GO:0034497">
    <property type="term" value="P:protein localization to phagophore assembly site"/>
    <property type="evidence" value="ECO:0007669"/>
    <property type="project" value="TreeGrafter"/>
</dbReference>
<dbReference type="Pfam" id="PF10033">
    <property type="entry name" value="ATG13"/>
    <property type="match status" value="1"/>
</dbReference>
<dbReference type="Gene3D" id="3.30.900.10">
    <property type="entry name" value="HORMA domain"/>
    <property type="match status" value="1"/>
</dbReference>